<accession>A0A364Y3W8</accession>
<dbReference type="InterPro" id="IPR010559">
    <property type="entry name" value="Sig_transdc_His_kin_internal"/>
</dbReference>
<sequence>MQFFLQRHRVLLVHLSHWAVYISFTLYQFIQWQTRRDNHVDWGRTLSGLSIEIFFTAAVAYFNYFFVFPRFLKHKNLWRYLIEFAVPFALFITARVHLQRWLVDGHHHKTDYFYSSFFIVQVSAVTFLIAIFVGMLRFAVEWFELDAKQKMSENEKLTAELNFLKAQINPHFLFNTLNNLYYLAYSQSPNTTEIIAKLSQMMRYMIYDTNQPRVQLSKELEYMQNYISLERLRLNNQIPIDFKITGNVNDVWITPLVLITFLENAFKHGVSNTSKDAWVNVAVKVENNTCVFTVDNSKVQRSATETGEKSGIGLQNVQRRLALSYPERHQLTVHETEKSYAVELKLMLS</sequence>
<feature type="transmembrane region" description="Helical" evidence="1">
    <location>
        <begin position="50"/>
        <end position="68"/>
    </location>
</feature>
<dbReference type="AlphaFoldDB" id="A0A364Y3W8"/>
<feature type="domain" description="Signal transduction histidine kinase internal region" evidence="2">
    <location>
        <begin position="159"/>
        <end position="237"/>
    </location>
</feature>
<dbReference type="Proteomes" id="UP000251889">
    <property type="component" value="Unassembled WGS sequence"/>
</dbReference>
<dbReference type="PANTHER" id="PTHR34220:SF7">
    <property type="entry name" value="SENSOR HISTIDINE KINASE YPDA"/>
    <property type="match status" value="1"/>
</dbReference>
<evidence type="ECO:0000259" key="2">
    <source>
        <dbReference type="Pfam" id="PF06580"/>
    </source>
</evidence>
<comment type="caution">
    <text evidence="3">The sequence shown here is derived from an EMBL/GenBank/DDBJ whole genome shotgun (WGS) entry which is preliminary data.</text>
</comment>
<dbReference type="Gene3D" id="3.30.565.10">
    <property type="entry name" value="Histidine kinase-like ATPase, C-terminal domain"/>
    <property type="match status" value="1"/>
</dbReference>
<gene>
    <name evidence="3" type="ORF">DQQ10_14090</name>
</gene>
<protein>
    <submittedName>
        <fullName evidence="3">Sensor histidine kinase</fullName>
    </submittedName>
</protein>
<keyword evidence="1" id="KW-0472">Membrane</keyword>
<dbReference type="OrthoDB" id="9792992at2"/>
<evidence type="ECO:0000256" key="1">
    <source>
        <dbReference type="SAM" id="Phobius"/>
    </source>
</evidence>
<keyword evidence="4" id="KW-1185">Reference proteome</keyword>
<keyword evidence="3" id="KW-0808">Transferase</keyword>
<evidence type="ECO:0000313" key="4">
    <source>
        <dbReference type="Proteomes" id="UP000251889"/>
    </source>
</evidence>
<name>A0A364Y3W8_9BACT</name>
<dbReference type="SUPFAM" id="SSF55874">
    <property type="entry name" value="ATPase domain of HSP90 chaperone/DNA topoisomerase II/histidine kinase"/>
    <property type="match status" value="1"/>
</dbReference>
<keyword evidence="3" id="KW-0418">Kinase</keyword>
<feature type="transmembrane region" description="Helical" evidence="1">
    <location>
        <begin position="118"/>
        <end position="140"/>
    </location>
</feature>
<proteinExistence type="predicted"/>
<dbReference type="InterPro" id="IPR050640">
    <property type="entry name" value="Bact_2-comp_sensor_kinase"/>
</dbReference>
<keyword evidence="1" id="KW-1133">Transmembrane helix</keyword>
<dbReference type="PANTHER" id="PTHR34220">
    <property type="entry name" value="SENSOR HISTIDINE KINASE YPDA"/>
    <property type="match status" value="1"/>
</dbReference>
<dbReference type="GO" id="GO:0000155">
    <property type="term" value="F:phosphorelay sensor kinase activity"/>
    <property type="evidence" value="ECO:0007669"/>
    <property type="project" value="InterPro"/>
</dbReference>
<keyword evidence="1" id="KW-0812">Transmembrane</keyword>
<feature type="transmembrane region" description="Helical" evidence="1">
    <location>
        <begin position="12"/>
        <end position="30"/>
    </location>
</feature>
<evidence type="ECO:0000313" key="3">
    <source>
        <dbReference type="EMBL" id="RAW00709.1"/>
    </source>
</evidence>
<dbReference type="GO" id="GO:0016020">
    <property type="term" value="C:membrane"/>
    <property type="evidence" value="ECO:0007669"/>
    <property type="project" value="InterPro"/>
</dbReference>
<dbReference type="InterPro" id="IPR036890">
    <property type="entry name" value="HATPase_C_sf"/>
</dbReference>
<dbReference type="RefSeq" id="WP_112747510.1">
    <property type="nucleotide sequence ID" value="NZ_QMFY01000006.1"/>
</dbReference>
<organism evidence="3 4">
    <name type="scientific">Pseudochryseolinea flava</name>
    <dbReference type="NCBI Taxonomy" id="2059302"/>
    <lineage>
        <taxon>Bacteria</taxon>
        <taxon>Pseudomonadati</taxon>
        <taxon>Bacteroidota</taxon>
        <taxon>Cytophagia</taxon>
        <taxon>Cytophagales</taxon>
        <taxon>Fulvivirgaceae</taxon>
        <taxon>Pseudochryseolinea</taxon>
    </lineage>
</organism>
<dbReference type="EMBL" id="QMFY01000006">
    <property type="protein sequence ID" value="RAW00709.1"/>
    <property type="molecule type" value="Genomic_DNA"/>
</dbReference>
<reference evidence="3 4" key="1">
    <citation type="submission" date="2018-06" db="EMBL/GenBank/DDBJ databases">
        <title>Chryseolinea flavus sp. nov., a member of the phylum Bacteroidetes isolated from soil.</title>
        <authorList>
            <person name="Li Y."/>
            <person name="Wang J."/>
        </authorList>
    </citation>
    <scope>NUCLEOTIDE SEQUENCE [LARGE SCALE GENOMIC DNA]</scope>
    <source>
        <strain evidence="3 4">SDU1-6</strain>
    </source>
</reference>
<feature type="transmembrane region" description="Helical" evidence="1">
    <location>
        <begin position="80"/>
        <end position="98"/>
    </location>
</feature>
<dbReference type="Pfam" id="PF06580">
    <property type="entry name" value="His_kinase"/>
    <property type="match status" value="1"/>
</dbReference>